<dbReference type="SUPFAM" id="SSF55174">
    <property type="entry name" value="Alpha-L RNA-binding motif"/>
    <property type="match status" value="1"/>
</dbReference>
<evidence type="ECO:0000313" key="1">
    <source>
        <dbReference type="EMBL" id="GDZ83923.1"/>
    </source>
</evidence>
<sequence>MSDVSIAIEQHFRPDEADFIQQAGDWIRQSQDEYRFILTYFLNPREQYILKTLVNRMNDLKVVFNGGVDGAESQRAIISPNFYSPELDDFELAVFEIKYPKKFTTLHHSTILGTLMHSGIKRAIIGDILNDAQQWQIIVDKKMLAYIQQTVLTVGRTKVSLVATTLNHAIQPKDDWEETFVLLASLRIDTVIATIFDLPRSVTKSLVEQQQVRLNWHTVIKPDTTVTVGDVISVRGYGRIQPKMLDGLSKKDKIKTVVNVIRR</sequence>
<proteinExistence type="predicted"/>
<dbReference type="InterPro" id="IPR012677">
    <property type="entry name" value="Nucleotide-bd_a/b_plait_sf"/>
</dbReference>
<dbReference type="SMART" id="SM00363">
    <property type="entry name" value="S4"/>
    <property type="match status" value="1"/>
</dbReference>
<dbReference type="InterPro" id="IPR040591">
    <property type="entry name" value="RqcP2_RBD"/>
</dbReference>
<dbReference type="PANTHER" id="PTHR13633">
    <property type="entry name" value="MITOCHONDRIAL TRANSCRIPTION RESCUE FACTOR 1"/>
    <property type="match status" value="1"/>
</dbReference>
<dbReference type="GeneID" id="61102534"/>
<dbReference type="Proteomes" id="UP000323274">
    <property type="component" value="Unassembled WGS sequence"/>
</dbReference>
<dbReference type="Gene3D" id="3.10.290.10">
    <property type="entry name" value="RNA-binding S4 domain"/>
    <property type="match status" value="1"/>
</dbReference>
<gene>
    <name evidence="1" type="ORF">LCIT_11650</name>
</gene>
<dbReference type="Gene3D" id="3.30.1370.160">
    <property type="match status" value="1"/>
</dbReference>
<dbReference type="Pfam" id="PF17774">
    <property type="entry name" value="YlmH_RBD"/>
    <property type="match status" value="1"/>
</dbReference>
<dbReference type="EMBL" id="BJJW01000006">
    <property type="protein sequence ID" value="GDZ83923.1"/>
    <property type="molecule type" value="Genomic_DNA"/>
</dbReference>
<comment type="caution">
    <text evidence="1">The sequence shown here is derived from an EMBL/GenBank/DDBJ whole genome shotgun (WGS) entry which is preliminary data.</text>
</comment>
<dbReference type="Pfam" id="PF21278">
    <property type="entry name" value="YlmH_1st"/>
    <property type="match status" value="1"/>
</dbReference>
<dbReference type="PANTHER" id="PTHR13633:SF3">
    <property type="entry name" value="MITOCHONDRIAL TRANSCRIPTION RESCUE FACTOR 1"/>
    <property type="match status" value="1"/>
</dbReference>
<dbReference type="OMA" id="AWGGYPQ"/>
<dbReference type="RefSeq" id="WP_004904253.1">
    <property type="nucleotide sequence ID" value="NZ_BJJW01000006.1"/>
</dbReference>
<evidence type="ECO:0000313" key="2">
    <source>
        <dbReference type="Proteomes" id="UP000323274"/>
    </source>
</evidence>
<reference evidence="1 2" key="1">
    <citation type="submission" date="2019-04" db="EMBL/GenBank/DDBJ databases">
        <title>A pseudo-fructophilic Leuconostoc citreum strain F192-5 isolated from peel of satsuma mandarin: the first report for isolation and characterization of strain-dependent fructophilic-like characteristics.</title>
        <authorList>
            <person name="Maeno S."/>
            <person name="Tanizawa Y."/>
            <person name="Kajikawa A."/>
            <person name="Kanesaki Y."/>
            <person name="Kubota E."/>
            <person name="Arita M."/>
            <person name="Leon D."/>
            <person name="Endo A."/>
        </authorList>
    </citation>
    <scope>NUCLEOTIDE SEQUENCE [LARGE SCALE GENOMIC DNA]</scope>
    <source>
        <strain evidence="1 2">F192-5</strain>
    </source>
</reference>
<protein>
    <submittedName>
        <fullName evidence="1">RNA-binding protein</fullName>
    </submittedName>
</protein>
<dbReference type="GO" id="GO:0003723">
    <property type="term" value="F:RNA binding"/>
    <property type="evidence" value="ECO:0007669"/>
    <property type="project" value="InterPro"/>
</dbReference>
<dbReference type="InterPro" id="IPR048443">
    <property type="entry name" value="RqcP2_N"/>
</dbReference>
<dbReference type="Gene3D" id="3.30.70.330">
    <property type="match status" value="1"/>
</dbReference>
<dbReference type="CDD" id="cd00165">
    <property type="entry name" value="S4"/>
    <property type="match status" value="1"/>
</dbReference>
<dbReference type="AlphaFoldDB" id="A0A5A5U246"/>
<dbReference type="InterPro" id="IPR036986">
    <property type="entry name" value="S4_RNA-bd_sf"/>
</dbReference>
<name>A0A5A5U246_LEUCI</name>
<organism evidence="1 2">
    <name type="scientific">Leuconostoc citreum</name>
    <dbReference type="NCBI Taxonomy" id="33964"/>
    <lineage>
        <taxon>Bacteria</taxon>
        <taxon>Bacillati</taxon>
        <taxon>Bacillota</taxon>
        <taxon>Bacilli</taxon>
        <taxon>Lactobacillales</taxon>
        <taxon>Lactobacillaceae</taxon>
        <taxon>Leuconostoc</taxon>
    </lineage>
</organism>
<accession>A0A5A5U246</accession>
<dbReference type="InterPro" id="IPR002942">
    <property type="entry name" value="S4_RNA-bd"/>
</dbReference>
<dbReference type="PROSITE" id="PS50889">
    <property type="entry name" value="S4"/>
    <property type="match status" value="1"/>
</dbReference>